<reference evidence="2" key="1">
    <citation type="submission" date="2014-12" db="EMBL/GenBank/DDBJ databases">
        <title>Genome Sequence of Valsa Canker Pathogens Uncovers a Specific Adaption of Colonization on Woody Bark.</title>
        <authorList>
            <person name="Yin Z."/>
            <person name="Liu H."/>
            <person name="Gao X."/>
            <person name="Li Z."/>
            <person name="Song N."/>
            <person name="Ke X."/>
            <person name="Dai Q."/>
            <person name="Wu Y."/>
            <person name="Sun Y."/>
            <person name="Xu J.-R."/>
            <person name="Kang Z.K."/>
            <person name="Wang L."/>
            <person name="Huang L."/>
        </authorList>
    </citation>
    <scope>NUCLEOTIDE SEQUENCE [LARGE SCALE GENOMIC DNA]</scope>
    <source>
        <strain evidence="2">03-8</strain>
    </source>
</reference>
<accession>A0A194VNE0</accession>
<name>A0A194VNE0_CYTMA</name>
<dbReference type="EMBL" id="CM003098">
    <property type="protein sequence ID" value="KUI65355.1"/>
    <property type="molecule type" value="Genomic_DNA"/>
</dbReference>
<dbReference type="SMR" id="A0A194VNE0"/>
<proteinExistence type="predicted"/>
<dbReference type="Proteomes" id="UP000078559">
    <property type="component" value="Chromosome 1"/>
</dbReference>
<evidence type="ECO:0000256" key="1">
    <source>
        <dbReference type="SAM" id="MobiDB-lite"/>
    </source>
</evidence>
<dbReference type="AlphaFoldDB" id="A0A194VNE0"/>
<evidence type="ECO:0000313" key="2">
    <source>
        <dbReference type="EMBL" id="KUI65355.1"/>
    </source>
</evidence>
<sequence>MKQLWRSEAAAAAAAAAGSGGVDMNRKQAQLGFVRREQNMNKTESPCGSGVGRPGMDTNSEEED</sequence>
<feature type="region of interest" description="Disordered" evidence="1">
    <location>
        <begin position="33"/>
        <end position="64"/>
    </location>
</feature>
<protein>
    <submittedName>
        <fullName evidence="2">Uncharacterized protein</fullName>
    </submittedName>
</protein>
<organism evidence="2 3">
    <name type="scientific">Cytospora mali</name>
    <name type="common">Apple Valsa canker fungus</name>
    <name type="synonym">Valsa mali</name>
    <dbReference type="NCBI Taxonomy" id="578113"/>
    <lineage>
        <taxon>Eukaryota</taxon>
        <taxon>Fungi</taxon>
        <taxon>Dikarya</taxon>
        <taxon>Ascomycota</taxon>
        <taxon>Pezizomycotina</taxon>
        <taxon>Sordariomycetes</taxon>
        <taxon>Sordariomycetidae</taxon>
        <taxon>Diaporthales</taxon>
        <taxon>Cytosporaceae</taxon>
        <taxon>Cytospora</taxon>
    </lineage>
</organism>
<evidence type="ECO:0000313" key="3">
    <source>
        <dbReference type="Proteomes" id="UP000078559"/>
    </source>
</evidence>
<gene>
    <name evidence="2" type="ORF">VM1G_00443</name>
</gene>
<keyword evidence="3" id="KW-1185">Reference proteome</keyword>